<dbReference type="Pfam" id="PF08241">
    <property type="entry name" value="Methyltransf_11"/>
    <property type="match status" value="1"/>
</dbReference>
<protein>
    <submittedName>
        <fullName evidence="2">Class I SAM-dependent methyltransferase</fullName>
        <ecNumber evidence="2">2.1.1.-</ecNumber>
    </submittedName>
</protein>
<evidence type="ECO:0000313" key="2">
    <source>
        <dbReference type="EMBL" id="MFG6464819.1"/>
    </source>
</evidence>
<sequence length="226" mass="25049">MAINGEGHRKSADEIAEAYKSEPWWYDLRGFFILTFAYNSTLNEQVRLFGSNMGPRHLDVACGTATLLDLILKWRRWKKLPKVDIVGVDYAESMLAGAIRRFKGQPGFRFVHADAAEMPFDSAAFDTVNIANAIHCLPQVNAALHEMVRVLKPGGTLAANVLLYPKGQGVLAGIANRINAWGMEKGILVTPYERSDIRERMVQAGLEILTEDVSGNCYNVVARKPA</sequence>
<dbReference type="GO" id="GO:0008168">
    <property type="term" value="F:methyltransferase activity"/>
    <property type="evidence" value="ECO:0007669"/>
    <property type="project" value="UniProtKB-KW"/>
</dbReference>
<dbReference type="CDD" id="cd02440">
    <property type="entry name" value="AdoMet_MTases"/>
    <property type="match status" value="1"/>
</dbReference>
<reference evidence="2 3" key="1">
    <citation type="submission" date="2024-08" db="EMBL/GenBank/DDBJ databases">
        <authorList>
            <person name="Lu H."/>
        </authorList>
    </citation>
    <scope>NUCLEOTIDE SEQUENCE [LARGE SCALE GENOMIC DNA]</scope>
    <source>
        <strain evidence="2 3">DXS20W</strain>
    </source>
</reference>
<dbReference type="InterPro" id="IPR013216">
    <property type="entry name" value="Methyltransf_11"/>
</dbReference>
<keyword evidence="2" id="KW-0489">Methyltransferase</keyword>
<keyword evidence="3" id="KW-1185">Reference proteome</keyword>
<accession>A0ABW7GS82</accession>
<dbReference type="Proteomes" id="UP001606302">
    <property type="component" value="Unassembled WGS sequence"/>
</dbReference>
<dbReference type="SUPFAM" id="SSF53335">
    <property type="entry name" value="S-adenosyl-L-methionine-dependent methyltransferases"/>
    <property type="match status" value="1"/>
</dbReference>
<dbReference type="EC" id="2.1.1.-" evidence="2"/>
<organism evidence="2 3">
    <name type="scientific">Pelomonas lactea</name>
    <dbReference type="NCBI Taxonomy" id="3299030"/>
    <lineage>
        <taxon>Bacteria</taxon>
        <taxon>Pseudomonadati</taxon>
        <taxon>Pseudomonadota</taxon>
        <taxon>Betaproteobacteria</taxon>
        <taxon>Burkholderiales</taxon>
        <taxon>Sphaerotilaceae</taxon>
        <taxon>Roseateles</taxon>
    </lineage>
</organism>
<gene>
    <name evidence="2" type="ORF">ACG04Q_24820</name>
</gene>
<evidence type="ECO:0000313" key="3">
    <source>
        <dbReference type="Proteomes" id="UP001606302"/>
    </source>
</evidence>
<feature type="domain" description="Methyltransferase type 11" evidence="1">
    <location>
        <begin position="58"/>
        <end position="158"/>
    </location>
</feature>
<dbReference type="InterPro" id="IPR029063">
    <property type="entry name" value="SAM-dependent_MTases_sf"/>
</dbReference>
<dbReference type="PANTHER" id="PTHR43591">
    <property type="entry name" value="METHYLTRANSFERASE"/>
    <property type="match status" value="1"/>
</dbReference>
<dbReference type="EMBL" id="JBIGHX010000012">
    <property type="protein sequence ID" value="MFG6464819.1"/>
    <property type="molecule type" value="Genomic_DNA"/>
</dbReference>
<dbReference type="RefSeq" id="WP_394514440.1">
    <property type="nucleotide sequence ID" value="NZ_JBIGHX010000012.1"/>
</dbReference>
<dbReference type="Gene3D" id="3.40.50.150">
    <property type="entry name" value="Vaccinia Virus protein VP39"/>
    <property type="match status" value="1"/>
</dbReference>
<evidence type="ECO:0000259" key="1">
    <source>
        <dbReference type="Pfam" id="PF08241"/>
    </source>
</evidence>
<name>A0ABW7GS82_9BURK</name>
<keyword evidence="2" id="KW-0808">Transferase</keyword>
<dbReference type="GO" id="GO:0032259">
    <property type="term" value="P:methylation"/>
    <property type="evidence" value="ECO:0007669"/>
    <property type="project" value="UniProtKB-KW"/>
</dbReference>
<comment type="caution">
    <text evidence="2">The sequence shown here is derived from an EMBL/GenBank/DDBJ whole genome shotgun (WGS) entry which is preliminary data.</text>
</comment>
<proteinExistence type="predicted"/>